<evidence type="ECO:0000313" key="1">
    <source>
        <dbReference type="EMBL" id="CAA9323991.1"/>
    </source>
</evidence>
<sequence length="44" mass="4745">CPLVSILSYKWFARTGRVPGRPGKAVFAPGGWGRLSGTGQRLSR</sequence>
<feature type="non-terminal residue" evidence="1">
    <location>
        <position position="44"/>
    </location>
</feature>
<proteinExistence type="predicted"/>
<dbReference type="EMBL" id="CADCTQ010000585">
    <property type="protein sequence ID" value="CAA9323991.1"/>
    <property type="molecule type" value="Genomic_DNA"/>
</dbReference>
<accession>A0A6J4L630</accession>
<dbReference type="AlphaFoldDB" id="A0A6J4L630"/>
<feature type="non-terminal residue" evidence="1">
    <location>
        <position position="1"/>
    </location>
</feature>
<name>A0A6J4L630_9SPHI</name>
<gene>
    <name evidence="1" type="ORF">AVDCRST_MAG56-7449</name>
</gene>
<protein>
    <submittedName>
        <fullName evidence="1">Uncharacterized protein</fullName>
    </submittedName>
</protein>
<reference evidence="1" key="1">
    <citation type="submission" date="2020-02" db="EMBL/GenBank/DDBJ databases">
        <authorList>
            <person name="Meier V. D."/>
        </authorList>
    </citation>
    <scope>NUCLEOTIDE SEQUENCE</scope>
    <source>
        <strain evidence="1">AVDCRST_MAG56</strain>
    </source>
</reference>
<organism evidence="1">
    <name type="scientific">uncultured Cytophagales bacterium</name>
    <dbReference type="NCBI Taxonomy" id="158755"/>
    <lineage>
        <taxon>Bacteria</taxon>
        <taxon>Pseudomonadati</taxon>
        <taxon>Bacteroidota</taxon>
        <taxon>Sphingobacteriia</taxon>
        <taxon>Sphingobacteriales</taxon>
        <taxon>environmental samples</taxon>
    </lineage>
</organism>